<protein>
    <recommendedName>
        <fullName evidence="3">UBC core domain-containing protein</fullName>
    </recommendedName>
</protein>
<gene>
    <name evidence="4" type="ORF">ZEAMMB73_Zm00001d008383</name>
</gene>
<reference evidence="4" key="1">
    <citation type="submission" date="2015-12" db="EMBL/GenBank/DDBJ databases">
        <title>Update maize B73 reference genome by single molecule sequencing technologies.</title>
        <authorList>
            <consortium name="Maize Genome Sequencing Project"/>
            <person name="Ware D."/>
        </authorList>
    </citation>
    <scope>NUCLEOTIDE SEQUENCE</scope>
    <source>
        <tissue evidence="4">Seedling</tissue>
    </source>
</reference>
<keyword evidence="2" id="KW-0812">Transmembrane</keyword>
<feature type="region of interest" description="Disordered" evidence="1">
    <location>
        <begin position="1"/>
        <end position="29"/>
    </location>
</feature>
<evidence type="ECO:0000313" key="4">
    <source>
        <dbReference type="EMBL" id="AQK89698.1"/>
    </source>
</evidence>
<dbReference type="AlphaFoldDB" id="A0A1D6FCC1"/>
<dbReference type="EMBL" id="CM000784">
    <property type="protein sequence ID" value="AQK89698.1"/>
    <property type="molecule type" value="Genomic_DNA"/>
</dbReference>
<keyword evidence="2" id="KW-1133">Transmembrane helix</keyword>
<proteinExistence type="predicted"/>
<dbReference type="PANTHER" id="PTHR32343">
    <property type="entry name" value="SERINE/ARGININE-RICH SPLICING FACTOR"/>
    <property type="match status" value="1"/>
</dbReference>
<organism evidence="4">
    <name type="scientific">Zea mays</name>
    <name type="common">Maize</name>
    <dbReference type="NCBI Taxonomy" id="4577"/>
    <lineage>
        <taxon>Eukaryota</taxon>
        <taxon>Viridiplantae</taxon>
        <taxon>Streptophyta</taxon>
        <taxon>Embryophyta</taxon>
        <taxon>Tracheophyta</taxon>
        <taxon>Spermatophyta</taxon>
        <taxon>Magnoliopsida</taxon>
        <taxon>Liliopsida</taxon>
        <taxon>Poales</taxon>
        <taxon>Poaceae</taxon>
        <taxon>PACMAD clade</taxon>
        <taxon>Panicoideae</taxon>
        <taxon>Andropogonodae</taxon>
        <taxon>Andropogoneae</taxon>
        <taxon>Tripsacinae</taxon>
        <taxon>Zea</taxon>
    </lineage>
</organism>
<evidence type="ECO:0000256" key="2">
    <source>
        <dbReference type="SAM" id="Phobius"/>
    </source>
</evidence>
<accession>A0A1D6FCC1</accession>
<dbReference type="InParanoid" id="A0A1D6FCC1"/>
<sequence>MATTTSPTSASSAPSLSSTGGGGSSAMFLPRRRPTRFSLRMVIKFNIANPTIRCQKKLKIDDDKKLQRKIPLMSLTMSVMIIIVTLMKIQNLSKHPVDGFSAGLVDDNNVFEWHVTIIGPPDTLYLGANFSSVVQVTEENLAALFINCGQSDDEQEICARTIYCTNIDKKVTQADLKLFFESICGEVGHSLLETSFPLRSVCVAYMFAENDNSTSTVSLAHCNDCYRSFG</sequence>
<feature type="transmembrane region" description="Helical" evidence="2">
    <location>
        <begin position="70"/>
        <end position="87"/>
    </location>
</feature>
<dbReference type="InterPro" id="IPR000608">
    <property type="entry name" value="UBC"/>
</dbReference>
<dbReference type="InterPro" id="IPR016135">
    <property type="entry name" value="UBQ-conjugating_enzyme/RWD"/>
</dbReference>
<feature type="domain" description="UBC core" evidence="3">
    <location>
        <begin position="89"/>
        <end position="138"/>
    </location>
</feature>
<dbReference type="PANTHER" id="PTHR32343:SF32">
    <property type="entry name" value="POLYADENYLATE-BINDING PROTEIN-INTERACTING PROTEIN 13"/>
    <property type="match status" value="1"/>
</dbReference>
<dbReference type="STRING" id="4577.A0A1D6FCC1"/>
<dbReference type="Pfam" id="PF00179">
    <property type="entry name" value="UQ_con"/>
    <property type="match status" value="1"/>
</dbReference>
<dbReference type="ExpressionAtlas" id="A0A1D6FCC1">
    <property type="expression patterns" value="baseline and differential"/>
</dbReference>
<dbReference type="SUPFAM" id="SSF54495">
    <property type="entry name" value="UBC-like"/>
    <property type="match status" value="1"/>
</dbReference>
<evidence type="ECO:0000256" key="1">
    <source>
        <dbReference type="SAM" id="MobiDB-lite"/>
    </source>
</evidence>
<name>A0A1D6FCC1_MAIZE</name>
<evidence type="ECO:0000259" key="3">
    <source>
        <dbReference type="Pfam" id="PF00179"/>
    </source>
</evidence>
<feature type="compositionally biased region" description="Low complexity" evidence="1">
    <location>
        <begin position="1"/>
        <end position="18"/>
    </location>
</feature>
<keyword evidence="2" id="KW-0472">Membrane</keyword>
<dbReference type="Gene3D" id="3.10.110.10">
    <property type="entry name" value="Ubiquitin Conjugating Enzyme"/>
    <property type="match status" value="1"/>
</dbReference>